<evidence type="ECO:0000313" key="4">
    <source>
        <dbReference type="Proteomes" id="UP000323521"/>
    </source>
</evidence>
<dbReference type="Gene3D" id="1.10.1660.10">
    <property type="match status" value="1"/>
</dbReference>
<dbReference type="InterPro" id="IPR000551">
    <property type="entry name" value="MerR-type_HTH_dom"/>
</dbReference>
<evidence type="ECO:0000259" key="2">
    <source>
        <dbReference type="PROSITE" id="PS50937"/>
    </source>
</evidence>
<organism evidence="3 4">
    <name type="scientific">Formimonas warabiya</name>
    <dbReference type="NCBI Taxonomy" id="1761012"/>
    <lineage>
        <taxon>Bacteria</taxon>
        <taxon>Bacillati</taxon>
        <taxon>Bacillota</taxon>
        <taxon>Clostridia</taxon>
        <taxon>Eubacteriales</taxon>
        <taxon>Peptococcaceae</taxon>
        <taxon>Candidatus Formimonas</taxon>
    </lineage>
</organism>
<dbReference type="AlphaFoldDB" id="A0A3G1KWP5"/>
<dbReference type="CDD" id="cd00592">
    <property type="entry name" value="HTH_MerR-like"/>
    <property type="match status" value="1"/>
</dbReference>
<dbReference type="EMBL" id="CP017634">
    <property type="protein sequence ID" value="ATW26817.1"/>
    <property type="molecule type" value="Genomic_DNA"/>
</dbReference>
<dbReference type="RefSeq" id="WP_148136140.1">
    <property type="nucleotide sequence ID" value="NZ_CP017634.1"/>
</dbReference>
<protein>
    <submittedName>
        <fullName evidence="3">MerR family transcriptional regulator</fullName>
    </submittedName>
</protein>
<dbReference type="InterPro" id="IPR009061">
    <property type="entry name" value="DNA-bd_dom_put_sf"/>
</dbReference>
<dbReference type="GO" id="GO:0003700">
    <property type="term" value="F:DNA-binding transcription factor activity"/>
    <property type="evidence" value="ECO:0007669"/>
    <property type="project" value="InterPro"/>
</dbReference>
<name>A0A3G1KWP5_FORW1</name>
<sequence length="140" mass="16090">MGSAYLQIEEVAQKTGLTKRTLRYYEDMELIAPVRTEGGYRLYTDEDLDRVTRIKELKGSLGFSLSEIKNILDLEGTLKEILAGETGDAEEICQLMETVKRQIRLVEEKESTLGRVKMRYQEVLEKLKERVNSGKGDKDR</sequence>
<keyword evidence="1" id="KW-0238">DNA-binding</keyword>
<gene>
    <name evidence="3" type="ORF">DCMF_20440</name>
</gene>
<proteinExistence type="predicted"/>
<reference evidence="3 4" key="1">
    <citation type="submission" date="2016-10" db="EMBL/GenBank/DDBJ databases">
        <title>Complete Genome Sequence of Peptococcaceae strain DCMF.</title>
        <authorList>
            <person name="Edwards R.J."/>
            <person name="Holland S.I."/>
            <person name="Deshpande N.P."/>
            <person name="Wong Y.K."/>
            <person name="Ertan H."/>
            <person name="Manefield M."/>
            <person name="Russell T.L."/>
            <person name="Lee M.J."/>
        </authorList>
    </citation>
    <scope>NUCLEOTIDE SEQUENCE [LARGE SCALE GENOMIC DNA]</scope>
    <source>
        <strain evidence="3 4">DCMF</strain>
    </source>
</reference>
<evidence type="ECO:0000313" key="3">
    <source>
        <dbReference type="EMBL" id="ATW26817.1"/>
    </source>
</evidence>
<dbReference type="Pfam" id="PF13411">
    <property type="entry name" value="MerR_1"/>
    <property type="match status" value="1"/>
</dbReference>
<dbReference type="PANTHER" id="PTHR30204">
    <property type="entry name" value="REDOX-CYCLING DRUG-SENSING TRANSCRIPTIONAL ACTIVATOR SOXR"/>
    <property type="match status" value="1"/>
</dbReference>
<feature type="domain" description="HTH merR-type" evidence="2">
    <location>
        <begin position="5"/>
        <end position="74"/>
    </location>
</feature>
<dbReference type="Proteomes" id="UP000323521">
    <property type="component" value="Chromosome"/>
</dbReference>
<dbReference type="PROSITE" id="PS50937">
    <property type="entry name" value="HTH_MERR_2"/>
    <property type="match status" value="1"/>
</dbReference>
<dbReference type="OrthoDB" id="9791488at2"/>
<dbReference type="SMART" id="SM00422">
    <property type="entry name" value="HTH_MERR"/>
    <property type="match status" value="1"/>
</dbReference>
<evidence type="ECO:0000256" key="1">
    <source>
        <dbReference type="ARBA" id="ARBA00023125"/>
    </source>
</evidence>
<dbReference type="InterPro" id="IPR047057">
    <property type="entry name" value="MerR_fam"/>
</dbReference>
<keyword evidence="4" id="KW-1185">Reference proteome</keyword>
<dbReference type="SUPFAM" id="SSF46955">
    <property type="entry name" value="Putative DNA-binding domain"/>
    <property type="match status" value="1"/>
</dbReference>
<accession>A0A3G1KWP5</accession>
<dbReference type="PANTHER" id="PTHR30204:SF58">
    <property type="entry name" value="HTH-TYPE TRANSCRIPTIONAL REGULATOR YFMP"/>
    <property type="match status" value="1"/>
</dbReference>
<dbReference type="KEGG" id="fwa:DCMF_20440"/>
<dbReference type="GO" id="GO:0003677">
    <property type="term" value="F:DNA binding"/>
    <property type="evidence" value="ECO:0007669"/>
    <property type="project" value="UniProtKB-KW"/>
</dbReference>